<accession>A0A6S7GDP8</accession>
<dbReference type="AlphaFoldDB" id="A0A6S7GDP8"/>
<sequence>MADSATDKSIFDRDNDSSKVRMLISPLSDDYSPSISDKTRAGYFSQDCASQTEKSDLVNLKEVTHMVQILVQDLSTLKKSLYFARHVLEADYKNKLEEKGLDLYCRVNDRILDLEKMHEERVKTIRRSFKQQLADAVVQISNENE</sequence>
<gene>
    <name evidence="1" type="ORF">PACLA_8A017678</name>
</gene>
<protein>
    <submittedName>
        <fullName evidence="1">Uncharacterized protein</fullName>
    </submittedName>
</protein>
<dbReference type="EMBL" id="CACRXK020001556">
    <property type="protein sequence ID" value="CAB3989815.1"/>
    <property type="molecule type" value="Genomic_DNA"/>
</dbReference>
<evidence type="ECO:0000313" key="2">
    <source>
        <dbReference type="Proteomes" id="UP001152795"/>
    </source>
</evidence>
<name>A0A6S7GDP8_PARCT</name>
<organism evidence="1 2">
    <name type="scientific">Paramuricea clavata</name>
    <name type="common">Red gorgonian</name>
    <name type="synonym">Violescent sea-whip</name>
    <dbReference type="NCBI Taxonomy" id="317549"/>
    <lineage>
        <taxon>Eukaryota</taxon>
        <taxon>Metazoa</taxon>
        <taxon>Cnidaria</taxon>
        <taxon>Anthozoa</taxon>
        <taxon>Octocorallia</taxon>
        <taxon>Malacalcyonacea</taxon>
        <taxon>Plexauridae</taxon>
        <taxon>Paramuricea</taxon>
    </lineage>
</organism>
<comment type="caution">
    <text evidence="1">The sequence shown here is derived from an EMBL/GenBank/DDBJ whole genome shotgun (WGS) entry which is preliminary data.</text>
</comment>
<proteinExistence type="predicted"/>
<dbReference type="Pfam" id="PF15821">
    <property type="entry name" value="DUF4709"/>
    <property type="match status" value="1"/>
</dbReference>
<keyword evidence="2" id="KW-1185">Reference proteome</keyword>
<dbReference type="InterPro" id="IPR031651">
    <property type="entry name" value="DUF4709"/>
</dbReference>
<evidence type="ECO:0000313" key="1">
    <source>
        <dbReference type="EMBL" id="CAB3989815.1"/>
    </source>
</evidence>
<dbReference type="OrthoDB" id="10027521at2759"/>
<reference evidence="1" key="1">
    <citation type="submission" date="2020-04" db="EMBL/GenBank/DDBJ databases">
        <authorList>
            <person name="Alioto T."/>
            <person name="Alioto T."/>
            <person name="Gomez Garrido J."/>
        </authorList>
    </citation>
    <scope>NUCLEOTIDE SEQUENCE</scope>
    <source>
        <strain evidence="1">A484AB</strain>
    </source>
</reference>
<dbReference type="InterPro" id="IPR040119">
    <property type="entry name" value="C10orf67-like"/>
</dbReference>
<dbReference type="Proteomes" id="UP001152795">
    <property type="component" value="Unassembled WGS sequence"/>
</dbReference>
<dbReference type="PANTHER" id="PTHR22382:SF7">
    <property type="entry name" value="RIKEN CDNA 4921504E06 GENE"/>
    <property type="match status" value="1"/>
</dbReference>
<dbReference type="PANTHER" id="PTHR22382">
    <property type="entry name" value="RIKEN CDNA 4921504E06 GENE"/>
    <property type="match status" value="1"/>
</dbReference>
<feature type="non-terminal residue" evidence="1">
    <location>
        <position position="1"/>
    </location>
</feature>